<dbReference type="EnsemblPlants" id="PNT62653">
    <property type="protein sequence ID" value="PNT62653"/>
    <property type="gene ID" value="BRADI_4g06517v3"/>
</dbReference>
<dbReference type="Gramene" id="PNT62653">
    <property type="protein sequence ID" value="PNT62653"/>
    <property type="gene ID" value="BRADI_4g06517v3"/>
</dbReference>
<reference evidence="1 2" key="1">
    <citation type="journal article" date="2010" name="Nature">
        <title>Genome sequencing and analysis of the model grass Brachypodium distachyon.</title>
        <authorList>
            <consortium name="International Brachypodium Initiative"/>
        </authorList>
    </citation>
    <scope>NUCLEOTIDE SEQUENCE [LARGE SCALE GENOMIC DNA]</scope>
    <source>
        <strain evidence="1 2">Bd21</strain>
    </source>
</reference>
<organism evidence="1">
    <name type="scientific">Brachypodium distachyon</name>
    <name type="common">Purple false brome</name>
    <name type="synonym">Trachynia distachya</name>
    <dbReference type="NCBI Taxonomy" id="15368"/>
    <lineage>
        <taxon>Eukaryota</taxon>
        <taxon>Viridiplantae</taxon>
        <taxon>Streptophyta</taxon>
        <taxon>Embryophyta</taxon>
        <taxon>Tracheophyta</taxon>
        <taxon>Spermatophyta</taxon>
        <taxon>Magnoliopsida</taxon>
        <taxon>Liliopsida</taxon>
        <taxon>Poales</taxon>
        <taxon>Poaceae</taxon>
        <taxon>BOP clade</taxon>
        <taxon>Pooideae</taxon>
        <taxon>Stipodae</taxon>
        <taxon>Brachypodieae</taxon>
        <taxon>Brachypodium</taxon>
    </lineage>
</organism>
<dbReference type="EMBL" id="CM000883">
    <property type="protein sequence ID" value="PNT62653.1"/>
    <property type="molecule type" value="Genomic_DNA"/>
</dbReference>
<dbReference type="Proteomes" id="UP000008810">
    <property type="component" value="Chromosome 4"/>
</dbReference>
<gene>
    <name evidence="1" type="ORF">BRADI_4g06517v3</name>
</gene>
<dbReference type="OrthoDB" id="676709at2759"/>
<proteinExistence type="predicted"/>
<name>A0A2K2CKV2_BRADI</name>
<protein>
    <recommendedName>
        <fullName evidence="4">Reverse transcriptase zinc-binding domain-containing protein</fullName>
    </recommendedName>
</protein>
<evidence type="ECO:0008006" key="4">
    <source>
        <dbReference type="Google" id="ProtNLM"/>
    </source>
</evidence>
<reference evidence="2" key="3">
    <citation type="submission" date="2018-08" db="UniProtKB">
        <authorList>
            <consortium name="EnsemblPlants"/>
        </authorList>
    </citation>
    <scope>IDENTIFICATION</scope>
    <source>
        <strain evidence="2">cv. Bd21</strain>
    </source>
</reference>
<reference evidence="1" key="2">
    <citation type="submission" date="2017-06" db="EMBL/GenBank/DDBJ databases">
        <title>WGS assembly of Brachypodium distachyon.</title>
        <authorList>
            <consortium name="The International Brachypodium Initiative"/>
            <person name="Lucas S."/>
            <person name="Harmon-Smith M."/>
            <person name="Lail K."/>
            <person name="Tice H."/>
            <person name="Grimwood J."/>
            <person name="Bruce D."/>
            <person name="Barry K."/>
            <person name="Shu S."/>
            <person name="Lindquist E."/>
            <person name="Wang M."/>
            <person name="Pitluck S."/>
            <person name="Vogel J.P."/>
            <person name="Garvin D.F."/>
            <person name="Mockler T.C."/>
            <person name="Schmutz J."/>
            <person name="Rokhsar D."/>
            <person name="Bevan M.W."/>
        </authorList>
    </citation>
    <scope>NUCLEOTIDE SEQUENCE</scope>
    <source>
        <strain evidence="1">Bd21</strain>
    </source>
</reference>
<dbReference type="InParanoid" id="A0A2K2CKV2"/>
<feature type="non-terminal residue" evidence="1">
    <location>
        <position position="120"/>
    </location>
</feature>
<evidence type="ECO:0000313" key="2">
    <source>
        <dbReference type="EnsemblPlants" id="PNT62653"/>
    </source>
</evidence>
<evidence type="ECO:0000313" key="1">
    <source>
        <dbReference type="EMBL" id="PNT62653.1"/>
    </source>
</evidence>
<evidence type="ECO:0000313" key="3">
    <source>
        <dbReference type="Proteomes" id="UP000008810"/>
    </source>
</evidence>
<sequence>MKKFWWGSKAGASKTARVSWSTMTRPKFDGGLGFCDMELFNLALLARQAWRILQEPNTLSARLLRAVYFPGGDFLEAPVGNHPSQVWRSIVEGRDMLKQGLIRRIGDGTTKHAWDQNWLP</sequence>
<dbReference type="AlphaFoldDB" id="A0A2K2CKV2"/>
<keyword evidence="3" id="KW-1185">Reference proteome</keyword>
<accession>A0A2K2CKV2</accession>